<accession>X6LSX1</accession>
<gene>
    <name evidence="2" type="ORF">RFI_33572</name>
</gene>
<evidence type="ECO:0000256" key="1">
    <source>
        <dbReference type="SAM" id="MobiDB-lite"/>
    </source>
</evidence>
<dbReference type="Proteomes" id="UP000023152">
    <property type="component" value="Unassembled WGS sequence"/>
</dbReference>
<evidence type="ECO:0000313" key="3">
    <source>
        <dbReference type="Proteomes" id="UP000023152"/>
    </source>
</evidence>
<reference evidence="2 3" key="1">
    <citation type="journal article" date="2013" name="Curr. Biol.">
        <title>The Genome of the Foraminiferan Reticulomyxa filosa.</title>
        <authorList>
            <person name="Glockner G."/>
            <person name="Hulsmann N."/>
            <person name="Schleicher M."/>
            <person name="Noegel A.A."/>
            <person name="Eichinger L."/>
            <person name="Gallinger C."/>
            <person name="Pawlowski J."/>
            <person name="Sierra R."/>
            <person name="Euteneuer U."/>
            <person name="Pillet L."/>
            <person name="Moustafa A."/>
            <person name="Platzer M."/>
            <person name="Groth M."/>
            <person name="Szafranski K."/>
            <person name="Schliwa M."/>
        </authorList>
    </citation>
    <scope>NUCLEOTIDE SEQUENCE [LARGE SCALE GENOMIC DNA]</scope>
</reference>
<feature type="non-terminal residue" evidence="2">
    <location>
        <position position="1"/>
    </location>
</feature>
<organism evidence="2 3">
    <name type="scientific">Reticulomyxa filosa</name>
    <dbReference type="NCBI Taxonomy" id="46433"/>
    <lineage>
        <taxon>Eukaryota</taxon>
        <taxon>Sar</taxon>
        <taxon>Rhizaria</taxon>
        <taxon>Retaria</taxon>
        <taxon>Foraminifera</taxon>
        <taxon>Monothalamids</taxon>
        <taxon>Reticulomyxidae</taxon>
        <taxon>Reticulomyxa</taxon>
    </lineage>
</organism>
<evidence type="ECO:0000313" key="2">
    <source>
        <dbReference type="EMBL" id="ETO03830.1"/>
    </source>
</evidence>
<dbReference type="AlphaFoldDB" id="X6LSX1"/>
<feature type="compositionally biased region" description="Polar residues" evidence="1">
    <location>
        <begin position="122"/>
        <end position="147"/>
    </location>
</feature>
<dbReference type="EMBL" id="ASPP01031734">
    <property type="protein sequence ID" value="ETO03830.1"/>
    <property type="molecule type" value="Genomic_DNA"/>
</dbReference>
<protein>
    <submittedName>
        <fullName evidence="2">Uncharacterized protein</fullName>
    </submittedName>
</protein>
<keyword evidence="3" id="KW-1185">Reference proteome</keyword>
<feature type="region of interest" description="Disordered" evidence="1">
    <location>
        <begin position="1"/>
        <end position="147"/>
    </location>
</feature>
<sequence length="147" mass="16249">KKKRNQSKKAETKEKAKRKNSLEAKQANTRDSSTTAMTTSSGTVVLDDSNSEAVSARKQVHLNKDENEKKKKKEKEKEKEKGGHTASTSAKKSRKKQTTCDDNTDLGPSQDTYPNKKRRLNSSDLSCAVSTPITLTADPNSKQVQPI</sequence>
<feature type="compositionally biased region" description="Low complexity" evidence="1">
    <location>
        <begin position="29"/>
        <end position="43"/>
    </location>
</feature>
<proteinExistence type="predicted"/>
<comment type="caution">
    <text evidence="2">The sequence shown here is derived from an EMBL/GenBank/DDBJ whole genome shotgun (WGS) entry which is preliminary data.</text>
</comment>
<feature type="non-terminal residue" evidence="2">
    <location>
        <position position="147"/>
    </location>
</feature>
<feature type="compositionally biased region" description="Basic and acidic residues" evidence="1">
    <location>
        <begin position="62"/>
        <end position="83"/>
    </location>
</feature>
<name>X6LSX1_RETFI</name>